<gene>
    <name evidence="11" type="ORF">EV188_10962</name>
</gene>
<evidence type="ECO:0000256" key="3">
    <source>
        <dbReference type="ARBA" id="ARBA00022679"/>
    </source>
</evidence>
<reference evidence="11 12" key="1">
    <citation type="submission" date="2019-03" db="EMBL/GenBank/DDBJ databases">
        <title>Genomic Encyclopedia of Type Strains, Phase IV (KMG-IV): sequencing the most valuable type-strain genomes for metagenomic binning, comparative biology and taxonomic classification.</title>
        <authorList>
            <person name="Goeker M."/>
        </authorList>
    </citation>
    <scope>NUCLEOTIDE SEQUENCE [LARGE SCALE GENOMIC DNA]</scope>
    <source>
        <strain evidence="11 12">DSM 45775</strain>
    </source>
</reference>
<dbReference type="EC" id="2.7.11.1" evidence="1"/>
<evidence type="ECO:0000256" key="6">
    <source>
        <dbReference type="ARBA" id="ARBA00022840"/>
    </source>
</evidence>
<feature type="compositionally biased region" description="Pro residues" evidence="8">
    <location>
        <begin position="309"/>
        <end position="335"/>
    </location>
</feature>
<dbReference type="Pfam" id="PF00069">
    <property type="entry name" value="Pkinase"/>
    <property type="match status" value="1"/>
</dbReference>
<dbReference type="FunFam" id="1.10.510.10:FF:000021">
    <property type="entry name" value="Serine/threonine protein kinase"/>
    <property type="match status" value="1"/>
</dbReference>
<dbReference type="InterPro" id="IPR011009">
    <property type="entry name" value="Kinase-like_dom_sf"/>
</dbReference>
<keyword evidence="6 7" id="KW-0067">ATP-binding</keyword>
<dbReference type="EMBL" id="SNYO01000009">
    <property type="protein sequence ID" value="TDQ50854.1"/>
    <property type="molecule type" value="Genomic_DNA"/>
</dbReference>
<evidence type="ECO:0000256" key="5">
    <source>
        <dbReference type="ARBA" id="ARBA00022777"/>
    </source>
</evidence>
<evidence type="ECO:0000256" key="4">
    <source>
        <dbReference type="ARBA" id="ARBA00022741"/>
    </source>
</evidence>
<keyword evidence="5 11" id="KW-0418">Kinase</keyword>
<dbReference type="InterPro" id="IPR017441">
    <property type="entry name" value="Protein_kinase_ATP_BS"/>
</dbReference>
<keyword evidence="2 11" id="KW-0723">Serine/threonine-protein kinase</keyword>
<dbReference type="InterPro" id="IPR008271">
    <property type="entry name" value="Ser/Thr_kinase_AS"/>
</dbReference>
<dbReference type="FunFam" id="3.30.200.20:FF:000348">
    <property type="entry name" value="Serine/threonine protein kinase"/>
    <property type="match status" value="1"/>
</dbReference>
<evidence type="ECO:0000256" key="8">
    <source>
        <dbReference type="SAM" id="MobiDB-lite"/>
    </source>
</evidence>
<evidence type="ECO:0000256" key="7">
    <source>
        <dbReference type="PROSITE-ProRule" id="PRU10141"/>
    </source>
</evidence>
<keyword evidence="12" id="KW-1185">Reference proteome</keyword>
<feature type="transmembrane region" description="Helical" evidence="9">
    <location>
        <begin position="341"/>
        <end position="362"/>
    </location>
</feature>
<feature type="region of interest" description="Disordered" evidence="8">
    <location>
        <begin position="304"/>
        <end position="335"/>
    </location>
</feature>
<keyword evidence="4 7" id="KW-0547">Nucleotide-binding</keyword>
<evidence type="ECO:0000313" key="12">
    <source>
        <dbReference type="Proteomes" id="UP000295705"/>
    </source>
</evidence>
<dbReference type="PROSITE" id="PS00107">
    <property type="entry name" value="PROTEIN_KINASE_ATP"/>
    <property type="match status" value="1"/>
</dbReference>
<dbReference type="Gene3D" id="3.30.200.20">
    <property type="entry name" value="Phosphorylase Kinase, domain 1"/>
    <property type="match status" value="1"/>
</dbReference>
<evidence type="ECO:0000256" key="1">
    <source>
        <dbReference type="ARBA" id="ARBA00012513"/>
    </source>
</evidence>
<evidence type="ECO:0000313" key="11">
    <source>
        <dbReference type="EMBL" id="TDQ50854.1"/>
    </source>
</evidence>
<dbReference type="PROSITE" id="PS00108">
    <property type="entry name" value="PROTEIN_KINASE_ST"/>
    <property type="match status" value="1"/>
</dbReference>
<accession>A0A4R6V3V2</accession>
<evidence type="ECO:0000256" key="2">
    <source>
        <dbReference type="ARBA" id="ARBA00022527"/>
    </source>
</evidence>
<dbReference type="SUPFAM" id="SSF56112">
    <property type="entry name" value="Protein kinase-like (PK-like)"/>
    <property type="match status" value="1"/>
</dbReference>
<comment type="caution">
    <text evidence="11">The sequence shown here is derived from an EMBL/GenBank/DDBJ whole genome shotgun (WGS) entry which is preliminary data.</text>
</comment>
<dbReference type="PANTHER" id="PTHR43289">
    <property type="entry name" value="MITOGEN-ACTIVATED PROTEIN KINASE KINASE KINASE 20-RELATED"/>
    <property type="match status" value="1"/>
</dbReference>
<protein>
    <recommendedName>
        <fullName evidence="1">non-specific serine/threonine protein kinase</fullName>
        <ecNumber evidence="1">2.7.11.1</ecNumber>
    </recommendedName>
</protein>
<sequence length="513" mass="54101">MPSNPAVLHTHGASWLGRTASRILCVMTQPETFGPYRLEERIGRGGMGEVYRAFDTARERTVALKLLHPALGADAAYRERFRRESRTVARLSSPHVIPIHDFGTIDGRLYIDMRLVSGDDLAAVIRRTGRLEPARAVEIVRQVADALDTAHEGGLVHRDVKPSNVLVAEQRDRDFVYLVDFGIVRAVDGAADGATLTGTGTAMGTLAYMAPEVFVRRDVDRRIDVYALGCLLVEAIAGRPPFPGEGPALMDAHLHAPPPLLSALVPGVPPAFDAVVATAMAKDPSRRFATAGGLAEAAVAALEGRPAGPGAPPPAMWPPPPMAPPPHLRPPGPPPRSRGTVIALVAGLAVLLLAVGVGAVVLTTRTPAPPPAPPPALAAVFPGAGGTSCGPAGGLDEFTTRSGAVPVEAIVCEYPDVAPDALVLYARWPDAAAATAWYRDTAELGPRVDPGAAWVVDDVVQGPLYTAESDGTVYTTGLYEGMAWTWEIRTGSTGDARRVREQLVFRPRAELGG</sequence>
<organism evidence="11 12">
    <name type="scientific">Actinomycetospora succinea</name>
    <dbReference type="NCBI Taxonomy" id="663603"/>
    <lineage>
        <taxon>Bacteria</taxon>
        <taxon>Bacillati</taxon>
        <taxon>Actinomycetota</taxon>
        <taxon>Actinomycetes</taxon>
        <taxon>Pseudonocardiales</taxon>
        <taxon>Pseudonocardiaceae</taxon>
        <taxon>Actinomycetospora</taxon>
    </lineage>
</organism>
<dbReference type="SMART" id="SM00220">
    <property type="entry name" value="S_TKc"/>
    <property type="match status" value="1"/>
</dbReference>
<dbReference type="GO" id="GO:0004674">
    <property type="term" value="F:protein serine/threonine kinase activity"/>
    <property type="evidence" value="ECO:0007669"/>
    <property type="project" value="UniProtKB-KW"/>
</dbReference>
<evidence type="ECO:0000259" key="10">
    <source>
        <dbReference type="PROSITE" id="PS50011"/>
    </source>
</evidence>
<keyword evidence="9" id="KW-0472">Membrane</keyword>
<dbReference type="Gene3D" id="1.10.510.10">
    <property type="entry name" value="Transferase(Phosphotransferase) domain 1"/>
    <property type="match status" value="1"/>
</dbReference>
<proteinExistence type="predicted"/>
<keyword evidence="3" id="KW-0808">Transferase</keyword>
<keyword evidence="9" id="KW-1133">Transmembrane helix</keyword>
<feature type="binding site" evidence="7">
    <location>
        <position position="65"/>
    </location>
    <ligand>
        <name>ATP</name>
        <dbReference type="ChEBI" id="CHEBI:30616"/>
    </ligand>
</feature>
<keyword evidence="9" id="KW-0812">Transmembrane</keyword>
<dbReference type="Proteomes" id="UP000295705">
    <property type="component" value="Unassembled WGS sequence"/>
</dbReference>
<dbReference type="AlphaFoldDB" id="A0A4R6V3V2"/>
<name>A0A4R6V3V2_9PSEU</name>
<dbReference type="PANTHER" id="PTHR43289:SF6">
    <property type="entry name" value="SERINE_THREONINE-PROTEIN KINASE NEKL-3"/>
    <property type="match status" value="1"/>
</dbReference>
<dbReference type="GO" id="GO:0005524">
    <property type="term" value="F:ATP binding"/>
    <property type="evidence" value="ECO:0007669"/>
    <property type="project" value="UniProtKB-UniRule"/>
</dbReference>
<dbReference type="CDD" id="cd14014">
    <property type="entry name" value="STKc_PknB_like"/>
    <property type="match status" value="1"/>
</dbReference>
<feature type="domain" description="Protein kinase" evidence="10">
    <location>
        <begin position="36"/>
        <end position="299"/>
    </location>
</feature>
<dbReference type="InterPro" id="IPR000719">
    <property type="entry name" value="Prot_kinase_dom"/>
</dbReference>
<dbReference type="PROSITE" id="PS50011">
    <property type="entry name" value="PROTEIN_KINASE_DOM"/>
    <property type="match status" value="1"/>
</dbReference>
<evidence type="ECO:0000256" key="9">
    <source>
        <dbReference type="SAM" id="Phobius"/>
    </source>
</evidence>